<evidence type="ECO:0000313" key="2">
    <source>
        <dbReference type="EMBL" id="SFF41168.1"/>
    </source>
</evidence>
<dbReference type="PROSITE" id="PS50828">
    <property type="entry name" value="SMR"/>
    <property type="match status" value="1"/>
</dbReference>
<dbReference type="Pfam" id="PF01713">
    <property type="entry name" value="Smr"/>
    <property type="match status" value="1"/>
</dbReference>
<dbReference type="Proteomes" id="UP000199513">
    <property type="component" value="Unassembled WGS sequence"/>
</dbReference>
<sequence length="325" mass="37035">MHVGDRVRLLHHREEGIITNFLPNNMIEVEIEDGFRIPVLKNEVTLIATEETIVFRDTKSKISDKNASPEKIIGEVGFFLVFIPINDKQLTVNLVNNTEIDILFTIGEIKDNNYSGLAAGHLRKKTWQKVDEANLDRFEKWSPLLVQALIFRAGFGSIKEPLIRKIVFNASTFFKSKMTSPLLDKEGYVFQIDQKIVSIEPDKIKESMLSANEPALPTTPKVMEKIVLPPKVRKKEIDLHIEKLTDKSEKMNASEMLNLQLDVFEKALDSAIFENVEEVVFIHGVGNGTLRTEIQRRLSKHKNVAYFQDAQKEKFGYGATLAKLK</sequence>
<dbReference type="SUPFAM" id="SSF158949">
    <property type="entry name" value="Smr-associated domain-like"/>
    <property type="match status" value="1"/>
</dbReference>
<evidence type="ECO:0000259" key="1">
    <source>
        <dbReference type="PROSITE" id="PS50828"/>
    </source>
</evidence>
<proteinExistence type="predicted"/>
<accession>A0A1I2IHQ7</accession>
<dbReference type="Gene3D" id="2.60.40.1600">
    <property type="entry name" value="Smr-associated-like"/>
    <property type="match status" value="1"/>
</dbReference>
<dbReference type="AlphaFoldDB" id="A0A1I2IHQ7"/>
<dbReference type="STRING" id="1003.SAMN04488541_10326"/>
<keyword evidence="3" id="KW-1185">Reference proteome</keyword>
<dbReference type="InterPro" id="IPR036063">
    <property type="entry name" value="Smr_dom_sf"/>
</dbReference>
<dbReference type="Gene3D" id="3.30.1370.110">
    <property type="match status" value="1"/>
</dbReference>
<gene>
    <name evidence="2" type="ORF">SAMN04488541_10326</name>
</gene>
<protein>
    <recommendedName>
        <fullName evidence="1">Smr domain-containing protein</fullName>
    </recommendedName>
</protein>
<dbReference type="InterPro" id="IPR036781">
    <property type="entry name" value="Smr_assoc-like_sf"/>
</dbReference>
<evidence type="ECO:0000313" key="3">
    <source>
        <dbReference type="Proteomes" id="UP000199513"/>
    </source>
</evidence>
<dbReference type="InterPro" id="IPR002625">
    <property type="entry name" value="Smr_dom"/>
</dbReference>
<dbReference type="EMBL" id="FONY01000032">
    <property type="protein sequence ID" value="SFF41168.1"/>
    <property type="molecule type" value="Genomic_DNA"/>
</dbReference>
<dbReference type="RefSeq" id="WP_091548527.1">
    <property type="nucleotide sequence ID" value="NZ_FONY01000032.1"/>
</dbReference>
<name>A0A1I2IHQ7_9BACT</name>
<feature type="domain" description="Smr" evidence="1">
    <location>
        <begin position="261"/>
        <end position="325"/>
    </location>
</feature>
<reference evidence="2 3" key="1">
    <citation type="submission" date="2016-10" db="EMBL/GenBank/DDBJ databases">
        <authorList>
            <person name="de Groot N.N."/>
        </authorList>
    </citation>
    <scope>NUCLEOTIDE SEQUENCE [LARGE SCALE GENOMIC DNA]</scope>
    <source>
        <strain>GEY</strain>
        <strain evidence="3">DSM 9560</strain>
    </source>
</reference>
<organism evidence="2 3">
    <name type="scientific">Thermoflexibacter ruber</name>
    <dbReference type="NCBI Taxonomy" id="1003"/>
    <lineage>
        <taxon>Bacteria</taxon>
        <taxon>Pseudomonadati</taxon>
        <taxon>Bacteroidota</taxon>
        <taxon>Cytophagia</taxon>
        <taxon>Cytophagales</taxon>
        <taxon>Thermoflexibacteraceae</taxon>
        <taxon>Thermoflexibacter</taxon>
    </lineage>
</organism>
<dbReference type="OrthoDB" id="1524810at2"/>